<feature type="transmembrane region" description="Helical" evidence="1">
    <location>
        <begin position="84"/>
        <end position="108"/>
    </location>
</feature>
<reference evidence="2 3" key="1">
    <citation type="submission" date="2016-10" db="EMBL/GenBank/DDBJ databases">
        <authorList>
            <person name="de Groot N.N."/>
        </authorList>
    </citation>
    <scope>NUCLEOTIDE SEQUENCE [LARGE SCALE GENOMIC DNA]</scope>
    <source>
        <strain evidence="2 3">GAS232</strain>
    </source>
</reference>
<sequence length="583" mass="64990">MNASAIRKVLWIYLLLLVPLAWFSAQYDGYAIDGDAVAYMDLADLIRGHNLHAAVNGYWHPLYPAFLAAAQTIFHTNRWNELGAYYAVNVFIFFLEVGSVLLLVHGLVSLRKRLAPAMESLLSFDLLSLFGLSLLVIATTRELSLDKVRTDSLLQALIFGGVGLLLEALASEGSVAFVYAGLMGLTLGFAYLTKSFAFLLALLCVATLVAFSVLFCKRRIPVALAQSVVALVLFGVVAGPYIAALSRQHHRFDFGDSGSLNYIWYVSGTEKMHLQQRMTDSFGSATVELKHPEQELMRTPGVYSYTQMQHGTYPPWFDPTYWNDHITAKFSLSRLMARDERNVVLIFRYLFNHPEPLILLLVLLLTCGRLNWRGRYAWPIVGLGILIWAIYSLVNVEERYVTAAYLLILIGLFGVFERRERYERASLIVPSAILLLFALLPLGAMARQAAENRRQLSIIGQVPAWRDAQIFGAAEGLQAMGLKPGDSIACIGMTACVNDFYWARAAGVRIVGEIYAPESKHLATQLDTMPYRQQALDALRSQGAKVIVGAFDPGEMNTNHPATEGWQRLGETRYYALRLSPKS</sequence>
<evidence type="ECO:0000313" key="2">
    <source>
        <dbReference type="EMBL" id="SDF10419.1"/>
    </source>
</evidence>
<keyword evidence="1" id="KW-1133">Transmembrane helix</keyword>
<keyword evidence="1" id="KW-0812">Transmembrane</keyword>
<feature type="transmembrane region" description="Helical" evidence="1">
    <location>
        <begin position="343"/>
        <end position="364"/>
    </location>
</feature>
<evidence type="ECO:0008006" key="4">
    <source>
        <dbReference type="Google" id="ProtNLM"/>
    </source>
</evidence>
<accession>A0A1G7IDL7</accession>
<feature type="transmembrane region" description="Helical" evidence="1">
    <location>
        <begin position="428"/>
        <end position="446"/>
    </location>
</feature>
<dbReference type="EMBL" id="LT629690">
    <property type="protein sequence ID" value="SDF10419.1"/>
    <property type="molecule type" value="Genomic_DNA"/>
</dbReference>
<protein>
    <recommendedName>
        <fullName evidence="4">Dolichyl-phosphate-mannose-protein mannosyltransferase</fullName>
    </recommendedName>
</protein>
<gene>
    <name evidence="2" type="ORF">SAMN05444167_1398</name>
</gene>
<dbReference type="AlphaFoldDB" id="A0A1G7IDL7"/>
<organism evidence="2 3">
    <name type="scientific">Terriglobus roseus</name>
    <dbReference type="NCBI Taxonomy" id="392734"/>
    <lineage>
        <taxon>Bacteria</taxon>
        <taxon>Pseudomonadati</taxon>
        <taxon>Acidobacteriota</taxon>
        <taxon>Terriglobia</taxon>
        <taxon>Terriglobales</taxon>
        <taxon>Acidobacteriaceae</taxon>
        <taxon>Terriglobus</taxon>
    </lineage>
</organism>
<keyword evidence="3" id="KW-1185">Reference proteome</keyword>
<feature type="transmembrane region" description="Helical" evidence="1">
    <location>
        <begin position="120"/>
        <end position="140"/>
    </location>
</feature>
<evidence type="ECO:0000256" key="1">
    <source>
        <dbReference type="SAM" id="Phobius"/>
    </source>
</evidence>
<feature type="transmembrane region" description="Helical" evidence="1">
    <location>
        <begin position="223"/>
        <end position="243"/>
    </location>
</feature>
<keyword evidence="1" id="KW-0472">Membrane</keyword>
<evidence type="ECO:0000313" key="3">
    <source>
        <dbReference type="Proteomes" id="UP000182427"/>
    </source>
</evidence>
<name>A0A1G7IDL7_9BACT</name>
<feature type="transmembrane region" description="Helical" evidence="1">
    <location>
        <begin position="376"/>
        <end position="394"/>
    </location>
</feature>
<dbReference type="Proteomes" id="UP000182427">
    <property type="component" value="Chromosome I"/>
</dbReference>
<feature type="transmembrane region" description="Helical" evidence="1">
    <location>
        <begin position="152"/>
        <end position="169"/>
    </location>
</feature>
<dbReference type="OrthoDB" id="101980at2"/>
<feature type="transmembrane region" description="Helical" evidence="1">
    <location>
        <begin position="176"/>
        <end position="192"/>
    </location>
</feature>
<feature type="transmembrane region" description="Helical" evidence="1">
    <location>
        <begin position="400"/>
        <end position="416"/>
    </location>
</feature>
<proteinExistence type="predicted"/>
<dbReference type="RefSeq" id="WP_156785041.1">
    <property type="nucleotide sequence ID" value="NZ_LT629690.1"/>
</dbReference>
<feature type="transmembrane region" description="Helical" evidence="1">
    <location>
        <begin position="198"/>
        <end position="216"/>
    </location>
</feature>